<gene>
    <name evidence="2" type="ORF">HGM15179_020749</name>
</gene>
<dbReference type="EMBL" id="SWJQ01002596">
    <property type="protein sequence ID" value="TRZ06358.1"/>
    <property type="molecule type" value="Genomic_DNA"/>
</dbReference>
<feature type="domain" description="Reverse transcriptase" evidence="1">
    <location>
        <begin position="20"/>
        <end position="124"/>
    </location>
</feature>
<sequence>MVPHILLFWSERDGFSGWTLIWIRKWLDGHIQRVVVNISVSQWTSVTSGVPQSSVLGPVLFNVFITDIDKGVECTLSKFADDTKLSGVVDIPEEKDAIQRDLDKLKKWDNGKLMQFNTTKYKVLHLGWGKPRINTGWG</sequence>
<proteinExistence type="predicted"/>
<dbReference type="Proteomes" id="UP000796761">
    <property type="component" value="Unassembled WGS sequence"/>
</dbReference>
<evidence type="ECO:0000313" key="2">
    <source>
        <dbReference type="EMBL" id="TRZ06358.1"/>
    </source>
</evidence>
<evidence type="ECO:0000259" key="1">
    <source>
        <dbReference type="Pfam" id="PF00078"/>
    </source>
</evidence>
<dbReference type="Pfam" id="PF00078">
    <property type="entry name" value="RVT_1"/>
    <property type="match status" value="1"/>
</dbReference>
<evidence type="ECO:0000313" key="3">
    <source>
        <dbReference type="Proteomes" id="UP000796761"/>
    </source>
</evidence>
<organism evidence="2 3">
    <name type="scientific">Zosterops borbonicus</name>
    <dbReference type="NCBI Taxonomy" id="364589"/>
    <lineage>
        <taxon>Eukaryota</taxon>
        <taxon>Metazoa</taxon>
        <taxon>Chordata</taxon>
        <taxon>Craniata</taxon>
        <taxon>Vertebrata</taxon>
        <taxon>Euteleostomi</taxon>
        <taxon>Archelosauria</taxon>
        <taxon>Archosauria</taxon>
        <taxon>Dinosauria</taxon>
        <taxon>Saurischia</taxon>
        <taxon>Theropoda</taxon>
        <taxon>Coelurosauria</taxon>
        <taxon>Aves</taxon>
        <taxon>Neognathae</taxon>
        <taxon>Neoaves</taxon>
        <taxon>Telluraves</taxon>
        <taxon>Australaves</taxon>
        <taxon>Passeriformes</taxon>
        <taxon>Sylvioidea</taxon>
        <taxon>Zosteropidae</taxon>
        <taxon>Zosterops</taxon>
    </lineage>
</organism>
<accession>A0A8K1D8M3</accession>
<dbReference type="OrthoDB" id="416454at2759"/>
<keyword evidence="3" id="KW-1185">Reference proteome</keyword>
<dbReference type="AlphaFoldDB" id="A0A8K1D8M3"/>
<comment type="caution">
    <text evidence="2">The sequence shown here is derived from an EMBL/GenBank/DDBJ whole genome shotgun (WGS) entry which is preliminary data.</text>
</comment>
<protein>
    <recommendedName>
        <fullName evidence="1">Reverse transcriptase domain-containing protein</fullName>
    </recommendedName>
</protein>
<name>A0A8K1D8M3_9PASS</name>
<dbReference type="InterPro" id="IPR000477">
    <property type="entry name" value="RT_dom"/>
</dbReference>
<dbReference type="PANTHER" id="PTHR33332">
    <property type="entry name" value="REVERSE TRANSCRIPTASE DOMAIN-CONTAINING PROTEIN"/>
    <property type="match status" value="1"/>
</dbReference>
<reference evidence="2" key="1">
    <citation type="submission" date="2019-04" db="EMBL/GenBank/DDBJ databases">
        <title>Genome assembly of Zosterops borbonicus 15179.</title>
        <authorList>
            <person name="Leroy T."/>
            <person name="Anselmetti Y."/>
            <person name="Tilak M.-K."/>
            <person name="Nabholz B."/>
        </authorList>
    </citation>
    <scope>NUCLEOTIDE SEQUENCE</scope>
    <source>
        <strain evidence="2">HGM_15179</strain>
        <tissue evidence="2">Muscle</tissue>
    </source>
</reference>